<feature type="transmembrane region" description="Helical" evidence="6">
    <location>
        <begin position="64"/>
        <end position="83"/>
    </location>
</feature>
<sequence>MSSSTAIIGTLPPPPGVTANFDNPESIAGRLILAAAIWPAVTIPIVLARLYTSSFIVRRWHRDDTFIIIALVFAIGNSIISGVQTGNGAGVHIWDVPITKFTRFMELGSIGGSLTYNLATMFIKLSFLSLYLRHSTGRAFHAAVYFLMLITTTYSLAMALSWAWLCRPMALLWDWSIAGGSCVSPNTPFLAATATNVGTDVLIFLLPIWMLWPVKMRLMTKISVAIAMTVGGFVCVVSLLRLNALLSGVGSDDSTWYYLTNLVWLLCEMYTGIICACLLRLRSFMKHFFPNLAIFRDDAEVQPLDGAVESGKGENGSDNEV</sequence>
<feature type="transmembrane region" description="Helical" evidence="6">
    <location>
        <begin position="224"/>
        <end position="244"/>
    </location>
</feature>
<comment type="subcellular location">
    <subcellularLocation>
        <location evidence="1">Membrane</location>
        <topology evidence="1">Multi-pass membrane protein</topology>
    </subcellularLocation>
</comment>
<keyword evidence="3 6" id="KW-1133">Transmembrane helix</keyword>
<feature type="domain" description="Rhodopsin" evidence="7">
    <location>
        <begin position="48"/>
        <end position="286"/>
    </location>
</feature>
<dbReference type="Proteomes" id="UP001270362">
    <property type="component" value="Unassembled WGS sequence"/>
</dbReference>
<accession>A0AAE0XA69</accession>
<proteinExistence type="inferred from homology"/>
<gene>
    <name evidence="8" type="ORF">B0T22DRAFT_426966</name>
</gene>
<name>A0AAE0XA69_9PEZI</name>
<dbReference type="EMBL" id="JAULSO010000002">
    <property type="protein sequence ID" value="KAK3688926.1"/>
    <property type="molecule type" value="Genomic_DNA"/>
</dbReference>
<dbReference type="Pfam" id="PF20684">
    <property type="entry name" value="Fung_rhodopsin"/>
    <property type="match status" value="1"/>
</dbReference>
<evidence type="ECO:0000256" key="6">
    <source>
        <dbReference type="SAM" id="Phobius"/>
    </source>
</evidence>
<evidence type="ECO:0000256" key="4">
    <source>
        <dbReference type="ARBA" id="ARBA00023136"/>
    </source>
</evidence>
<reference evidence="8" key="1">
    <citation type="journal article" date="2023" name="Mol. Phylogenet. Evol.">
        <title>Genome-scale phylogeny and comparative genomics of the fungal order Sordariales.</title>
        <authorList>
            <person name="Hensen N."/>
            <person name="Bonometti L."/>
            <person name="Westerberg I."/>
            <person name="Brannstrom I.O."/>
            <person name="Guillou S."/>
            <person name="Cros-Aarteil S."/>
            <person name="Calhoun S."/>
            <person name="Haridas S."/>
            <person name="Kuo A."/>
            <person name="Mondo S."/>
            <person name="Pangilinan J."/>
            <person name="Riley R."/>
            <person name="LaButti K."/>
            <person name="Andreopoulos B."/>
            <person name="Lipzen A."/>
            <person name="Chen C."/>
            <person name="Yan M."/>
            <person name="Daum C."/>
            <person name="Ng V."/>
            <person name="Clum A."/>
            <person name="Steindorff A."/>
            <person name="Ohm R.A."/>
            <person name="Martin F."/>
            <person name="Silar P."/>
            <person name="Natvig D.O."/>
            <person name="Lalanne C."/>
            <person name="Gautier V."/>
            <person name="Ament-Velasquez S.L."/>
            <person name="Kruys A."/>
            <person name="Hutchinson M.I."/>
            <person name="Powell A.J."/>
            <person name="Barry K."/>
            <person name="Miller A.N."/>
            <person name="Grigoriev I.V."/>
            <person name="Debuchy R."/>
            <person name="Gladieux P."/>
            <person name="Hiltunen Thoren M."/>
            <person name="Johannesson H."/>
        </authorList>
    </citation>
    <scope>NUCLEOTIDE SEQUENCE</scope>
    <source>
        <strain evidence="8">CBS 314.62</strain>
    </source>
</reference>
<keyword evidence="2 6" id="KW-0812">Transmembrane</keyword>
<evidence type="ECO:0000256" key="2">
    <source>
        <dbReference type="ARBA" id="ARBA00022692"/>
    </source>
</evidence>
<comment type="similarity">
    <text evidence="5">Belongs to the SAT4 family.</text>
</comment>
<feature type="transmembrane region" description="Helical" evidence="6">
    <location>
        <begin position="256"/>
        <end position="279"/>
    </location>
</feature>
<dbReference type="AlphaFoldDB" id="A0AAE0XA69"/>
<feature type="transmembrane region" description="Helical" evidence="6">
    <location>
        <begin position="189"/>
        <end position="212"/>
    </location>
</feature>
<evidence type="ECO:0000313" key="8">
    <source>
        <dbReference type="EMBL" id="KAK3688926.1"/>
    </source>
</evidence>
<evidence type="ECO:0000256" key="3">
    <source>
        <dbReference type="ARBA" id="ARBA00022989"/>
    </source>
</evidence>
<feature type="transmembrane region" description="Helical" evidence="6">
    <location>
        <begin position="144"/>
        <end position="165"/>
    </location>
</feature>
<dbReference type="PANTHER" id="PTHR33048">
    <property type="entry name" value="PTH11-LIKE INTEGRAL MEMBRANE PROTEIN (AFU_ORTHOLOGUE AFUA_5G11245)"/>
    <property type="match status" value="1"/>
</dbReference>
<dbReference type="InterPro" id="IPR049326">
    <property type="entry name" value="Rhodopsin_dom_fungi"/>
</dbReference>
<evidence type="ECO:0000256" key="5">
    <source>
        <dbReference type="ARBA" id="ARBA00038359"/>
    </source>
</evidence>
<keyword evidence="4 6" id="KW-0472">Membrane</keyword>
<evidence type="ECO:0000256" key="1">
    <source>
        <dbReference type="ARBA" id="ARBA00004141"/>
    </source>
</evidence>
<keyword evidence="9" id="KW-1185">Reference proteome</keyword>
<dbReference type="InterPro" id="IPR052337">
    <property type="entry name" value="SAT4-like"/>
</dbReference>
<protein>
    <recommendedName>
        <fullName evidence="7">Rhodopsin domain-containing protein</fullName>
    </recommendedName>
</protein>
<evidence type="ECO:0000259" key="7">
    <source>
        <dbReference type="Pfam" id="PF20684"/>
    </source>
</evidence>
<organism evidence="8 9">
    <name type="scientific">Podospora appendiculata</name>
    <dbReference type="NCBI Taxonomy" id="314037"/>
    <lineage>
        <taxon>Eukaryota</taxon>
        <taxon>Fungi</taxon>
        <taxon>Dikarya</taxon>
        <taxon>Ascomycota</taxon>
        <taxon>Pezizomycotina</taxon>
        <taxon>Sordariomycetes</taxon>
        <taxon>Sordariomycetidae</taxon>
        <taxon>Sordariales</taxon>
        <taxon>Podosporaceae</taxon>
        <taxon>Podospora</taxon>
    </lineage>
</organism>
<dbReference type="GO" id="GO:0016020">
    <property type="term" value="C:membrane"/>
    <property type="evidence" value="ECO:0007669"/>
    <property type="project" value="UniProtKB-SubCell"/>
</dbReference>
<dbReference type="PANTHER" id="PTHR33048:SF47">
    <property type="entry name" value="INTEGRAL MEMBRANE PROTEIN-RELATED"/>
    <property type="match status" value="1"/>
</dbReference>
<reference evidence="8" key="2">
    <citation type="submission" date="2023-06" db="EMBL/GenBank/DDBJ databases">
        <authorList>
            <consortium name="Lawrence Berkeley National Laboratory"/>
            <person name="Haridas S."/>
            <person name="Hensen N."/>
            <person name="Bonometti L."/>
            <person name="Westerberg I."/>
            <person name="Brannstrom I.O."/>
            <person name="Guillou S."/>
            <person name="Cros-Aarteil S."/>
            <person name="Calhoun S."/>
            <person name="Kuo A."/>
            <person name="Mondo S."/>
            <person name="Pangilinan J."/>
            <person name="Riley R."/>
            <person name="Labutti K."/>
            <person name="Andreopoulos B."/>
            <person name="Lipzen A."/>
            <person name="Chen C."/>
            <person name="Yanf M."/>
            <person name="Daum C."/>
            <person name="Ng V."/>
            <person name="Clum A."/>
            <person name="Steindorff A."/>
            <person name="Ohm R."/>
            <person name="Martin F."/>
            <person name="Silar P."/>
            <person name="Natvig D."/>
            <person name="Lalanne C."/>
            <person name="Gautier V."/>
            <person name="Ament-Velasquez S.L."/>
            <person name="Kruys A."/>
            <person name="Hutchinson M.I."/>
            <person name="Powell A.J."/>
            <person name="Barry K."/>
            <person name="Miller A.N."/>
            <person name="Grigoriev I.V."/>
            <person name="Debuchy R."/>
            <person name="Gladieux P."/>
            <person name="Thoren M.H."/>
            <person name="Johannesson H."/>
        </authorList>
    </citation>
    <scope>NUCLEOTIDE SEQUENCE</scope>
    <source>
        <strain evidence="8">CBS 314.62</strain>
    </source>
</reference>
<evidence type="ECO:0000313" key="9">
    <source>
        <dbReference type="Proteomes" id="UP001270362"/>
    </source>
</evidence>
<feature type="transmembrane region" description="Helical" evidence="6">
    <location>
        <begin position="114"/>
        <end position="132"/>
    </location>
</feature>
<feature type="transmembrane region" description="Helical" evidence="6">
    <location>
        <begin position="31"/>
        <end position="52"/>
    </location>
</feature>
<comment type="caution">
    <text evidence="8">The sequence shown here is derived from an EMBL/GenBank/DDBJ whole genome shotgun (WGS) entry which is preliminary data.</text>
</comment>